<proteinExistence type="predicted"/>
<name>A0P1L6_ROSAI</name>
<reference evidence="1 2" key="1">
    <citation type="submission" date="2006-05" db="EMBL/GenBank/DDBJ databases">
        <authorList>
            <person name="King G."/>
            <person name="Ferriera S."/>
            <person name="Johnson J."/>
            <person name="Kravitz S."/>
            <person name="Beeson K."/>
            <person name="Sutton G."/>
            <person name="Rogers Y.-H."/>
            <person name="Friedman R."/>
            <person name="Frazier M."/>
            <person name="Venter J.C."/>
        </authorList>
    </citation>
    <scope>NUCLEOTIDE SEQUENCE [LARGE SCALE GENOMIC DNA]</scope>
    <source>
        <strain evidence="2">ATCC 25650 / DSM 13394 / JCM 20685 / NBRC 16684 / NCIMB 2208 / IAM 12614 / B1</strain>
    </source>
</reference>
<sequence length="65" mass="6874">MPERSTQAISGICEDATKTHTCGAHPVDFRKGDLGLGPVITNIFRNSGAIKPGDIASPALRQEEP</sequence>
<dbReference type="Proteomes" id="UP000004848">
    <property type="component" value="Unassembled WGS sequence"/>
</dbReference>
<evidence type="ECO:0000313" key="2">
    <source>
        <dbReference type="Proteomes" id="UP000004848"/>
    </source>
</evidence>
<organism evidence="1 2">
    <name type="scientific">Roseibium aggregatum (strain ATCC 25650 / DSM 13394 / JCM 20685 / NBRC 16684 / NCIMB 2208 / IAM 12614 / B1)</name>
    <name type="common">Stappia aggregata</name>
    <dbReference type="NCBI Taxonomy" id="384765"/>
    <lineage>
        <taxon>Bacteria</taxon>
        <taxon>Pseudomonadati</taxon>
        <taxon>Pseudomonadota</taxon>
        <taxon>Alphaproteobacteria</taxon>
        <taxon>Hyphomicrobiales</taxon>
        <taxon>Stappiaceae</taxon>
        <taxon>Roseibium</taxon>
    </lineage>
</organism>
<evidence type="ECO:0000313" key="1">
    <source>
        <dbReference type="EMBL" id="EAV41167.1"/>
    </source>
</evidence>
<protein>
    <submittedName>
        <fullName evidence="1">Uncharacterized protein</fullName>
    </submittedName>
</protein>
<comment type="caution">
    <text evidence="1">The sequence shown here is derived from an EMBL/GenBank/DDBJ whole genome shotgun (WGS) entry which is preliminary data.</text>
</comment>
<accession>A0P1L6</accession>
<gene>
    <name evidence="1" type="ORF">SIAM614_02121</name>
</gene>
<dbReference type="EMBL" id="AAUW01000023">
    <property type="protein sequence ID" value="EAV41167.1"/>
    <property type="molecule type" value="Genomic_DNA"/>
</dbReference>
<dbReference type="AlphaFoldDB" id="A0P1L6"/>